<dbReference type="InterPro" id="IPR000073">
    <property type="entry name" value="AB_hydrolase_1"/>
</dbReference>
<accession>A0ABX7S430</accession>
<evidence type="ECO:0000313" key="3">
    <source>
        <dbReference type="Proteomes" id="UP000671862"/>
    </source>
</evidence>
<dbReference type="Gene3D" id="3.40.50.1820">
    <property type="entry name" value="alpha/beta hydrolase"/>
    <property type="match status" value="1"/>
</dbReference>
<dbReference type="InterPro" id="IPR051044">
    <property type="entry name" value="MAG_DAG_Lipase"/>
</dbReference>
<protein>
    <submittedName>
        <fullName evidence="2">Lysophospholipase</fullName>
    </submittedName>
</protein>
<organism evidence="2 3">
    <name type="scientific">Thermosipho ferrireducens</name>
    <dbReference type="NCBI Taxonomy" id="2571116"/>
    <lineage>
        <taxon>Bacteria</taxon>
        <taxon>Thermotogati</taxon>
        <taxon>Thermotogota</taxon>
        <taxon>Thermotogae</taxon>
        <taxon>Thermotogales</taxon>
        <taxon>Fervidobacteriaceae</taxon>
        <taxon>Thermosipho</taxon>
    </lineage>
</organism>
<gene>
    <name evidence="2" type="ORF">JYK00_05040</name>
</gene>
<dbReference type="Proteomes" id="UP000671862">
    <property type="component" value="Chromosome"/>
</dbReference>
<dbReference type="RefSeq" id="WP_207565845.1">
    <property type="nucleotide sequence ID" value="NZ_CP071446.1"/>
</dbReference>
<feature type="domain" description="Serine aminopeptidase S33" evidence="1">
    <location>
        <begin position="11"/>
        <end position="236"/>
    </location>
</feature>
<name>A0ABX7S430_9BACT</name>
<sequence length="256" mass="28938">MLHSFKKGTPEKGWVVLIHGLGEHIGRYEKLVSNLVNRNFGVIGFDLPGHGKSPGKRGHTSIEKVLKIIDELTDTIDKFFIFGHSLGGLIAIRYAQENNNKIRGLIASSPALHIKTTSLKKFLSNVLDLFVPSITMSNGIDPELLSRNKEAVENYLSDELVHDRISVRLGKSLLKNIKLAHEKVGLIFTPTLLLVGTKDRITPITGSILFYNDLQVMDKKIIRFDGGFHELFEDPEHGEEFYNIIYNWLEEHAEKR</sequence>
<evidence type="ECO:0000259" key="1">
    <source>
        <dbReference type="Pfam" id="PF12146"/>
    </source>
</evidence>
<keyword evidence="3" id="KW-1185">Reference proteome</keyword>
<dbReference type="InterPro" id="IPR029058">
    <property type="entry name" value="AB_hydrolase_fold"/>
</dbReference>
<dbReference type="PANTHER" id="PTHR11614">
    <property type="entry name" value="PHOSPHOLIPASE-RELATED"/>
    <property type="match status" value="1"/>
</dbReference>
<dbReference type="PRINTS" id="PR00111">
    <property type="entry name" value="ABHYDROLASE"/>
</dbReference>
<dbReference type="InterPro" id="IPR022742">
    <property type="entry name" value="Hydrolase_4"/>
</dbReference>
<dbReference type="SUPFAM" id="SSF53474">
    <property type="entry name" value="alpha/beta-Hydrolases"/>
    <property type="match status" value="1"/>
</dbReference>
<dbReference type="EMBL" id="CP071446">
    <property type="protein sequence ID" value="QTA37122.1"/>
    <property type="molecule type" value="Genomic_DNA"/>
</dbReference>
<dbReference type="Pfam" id="PF12146">
    <property type="entry name" value="Hydrolase_4"/>
    <property type="match status" value="1"/>
</dbReference>
<evidence type="ECO:0000313" key="2">
    <source>
        <dbReference type="EMBL" id="QTA37122.1"/>
    </source>
</evidence>
<proteinExistence type="predicted"/>
<reference evidence="2 3" key="1">
    <citation type="submission" date="2021-03" db="EMBL/GenBank/DDBJ databases">
        <title>Thermosipho ferrireducens sp.nov., an anaerobic thermophilic iron-reducing bacterium isolated from a deep-sea hydrothermal sulfide deposits.</title>
        <authorList>
            <person name="Zeng X."/>
            <person name="Chen Y."/>
            <person name="Shao Z."/>
        </authorList>
    </citation>
    <scope>NUCLEOTIDE SEQUENCE [LARGE SCALE GENOMIC DNA]</scope>
    <source>
        <strain evidence="2 3">JL129W03</strain>
    </source>
</reference>